<keyword evidence="3" id="KW-0547">Nucleotide-binding</keyword>
<dbReference type="EMBL" id="JANPWE010000001">
    <property type="protein sequence ID" value="MCR6544422.1"/>
    <property type="molecule type" value="Genomic_DNA"/>
</dbReference>
<evidence type="ECO:0000256" key="6">
    <source>
        <dbReference type="ARBA" id="ARBA00023136"/>
    </source>
</evidence>
<feature type="domain" description="ABC transporter" evidence="9">
    <location>
        <begin position="374"/>
        <end position="608"/>
    </location>
</feature>
<dbReference type="Pfam" id="PF00005">
    <property type="entry name" value="ABC_tran"/>
    <property type="match status" value="1"/>
</dbReference>
<dbReference type="InterPro" id="IPR003593">
    <property type="entry name" value="AAA+_ATPase"/>
</dbReference>
<dbReference type="SUPFAM" id="SSF90123">
    <property type="entry name" value="ABC transporter transmembrane region"/>
    <property type="match status" value="1"/>
</dbReference>
<comment type="subcellular location">
    <subcellularLocation>
        <location evidence="1">Cell membrane</location>
        <topology evidence="1">Multi-pass membrane protein</topology>
    </subcellularLocation>
</comment>
<dbReference type="SMART" id="SM00382">
    <property type="entry name" value="AAA"/>
    <property type="match status" value="1"/>
</dbReference>
<evidence type="ECO:0000256" key="7">
    <source>
        <dbReference type="SAM" id="MobiDB-lite"/>
    </source>
</evidence>
<dbReference type="RefSeq" id="WP_089609895.1">
    <property type="nucleotide sequence ID" value="NZ_CP022121.1"/>
</dbReference>
<keyword evidence="12" id="KW-1185">Reference proteome</keyword>
<gene>
    <name evidence="11" type="ORF">NVS47_02655</name>
</gene>
<dbReference type="PROSITE" id="PS50893">
    <property type="entry name" value="ABC_TRANSPORTER_2"/>
    <property type="match status" value="1"/>
</dbReference>
<evidence type="ECO:0000256" key="3">
    <source>
        <dbReference type="ARBA" id="ARBA00022741"/>
    </source>
</evidence>
<evidence type="ECO:0000256" key="5">
    <source>
        <dbReference type="ARBA" id="ARBA00022989"/>
    </source>
</evidence>
<dbReference type="SUPFAM" id="SSF52540">
    <property type="entry name" value="P-loop containing nucleoside triphosphate hydrolases"/>
    <property type="match status" value="1"/>
</dbReference>
<sequence length="632" mass="69247">MSKDEILKNNQGKNQGVGIPARKAGLLGPGERPKDRMGTMKRIWDYLGRRRVSLAAVFFLILVVTLLSLLGPLLIGRGVDLMVKGPGQVDFMALGKIVLTLFIIYLAASFMQWLQIYFISGIAQETVGDMRNDLFSQMQVLPLRFFDSHSHGNLMSRFTNDVENVSTSLSQGLAQIFSSVLTILGTLTMMLYLSPLLTLVSLLTIPLGIFATGKIAAQTRKHFSQQQKELGALNGFIEETITGQRVVKAFGREEHVLTHFDQVNTQLKKVGLKAQILSGLVHPIMNVVNNMSFAIAAFGGGLLAVQGAITVGAIASFLSYSRQFARPINELANQFNIIQSALAGAERVFELMDEIPELADEKDARVLSGTAGEVDFHHVTFGYDKERPVLKNISIHAHPGQSIALVGPTGAGKTTIVNLLTRFYEIDQGEILIDGVDIRHIAKDSLRSALGIVLQDTYLFSDTVRENIRYGRLDASDQEVEKAAQIANAESFILRLPQGYDTILSGEGGRLSGGQKQLLTIARAVLADPSILILDEATSSVDTRTEVQIQRGMLTMMKGRTSFVIAHRLSTIRKVDLILVLKDGEIIERGSHEELLQSQGFYAQLYHSQAGKLPGIRSTSGQEKGSCRPCIE</sequence>
<dbReference type="CDD" id="cd18547">
    <property type="entry name" value="ABC_6TM_Tm288_like"/>
    <property type="match status" value="1"/>
</dbReference>
<dbReference type="InterPro" id="IPR039421">
    <property type="entry name" value="Type_1_exporter"/>
</dbReference>
<dbReference type="Pfam" id="PF00664">
    <property type="entry name" value="ABC_membrane"/>
    <property type="match status" value="1"/>
</dbReference>
<protein>
    <submittedName>
        <fullName evidence="11">ABC transporter ATP-binding protein/permease</fullName>
    </submittedName>
</protein>
<keyword evidence="5 8" id="KW-1133">Transmembrane helix</keyword>
<evidence type="ECO:0000259" key="9">
    <source>
        <dbReference type="PROSITE" id="PS50893"/>
    </source>
</evidence>
<feature type="transmembrane region" description="Helical" evidence="8">
    <location>
        <begin position="199"/>
        <end position="217"/>
    </location>
</feature>
<comment type="caution">
    <text evidence="11">The sequence shown here is derived from an EMBL/GenBank/DDBJ whole genome shotgun (WGS) entry which is preliminary data.</text>
</comment>
<evidence type="ECO:0000259" key="10">
    <source>
        <dbReference type="PROSITE" id="PS50929"/>
    </source>
</evidence>
<feature type="domain" description="ABC transmembrane type-1" evidence="10">
    <location>
        <begin position="55"/>
        <end position="340"/>
    </location>
</feature>
<dbReference type="PROSITE" id="PS00211">
    <property type="entry name" value="ABC_TRANSPORTER_1"/>
    <property type="match status" value="1"/>
</dbReference>
<dbReference type="GO" id="GO:0005524">
    <property type="term" value="F:ATP binding"/>
    <property type="evidence" value="ECO:0007669"/>
    <property type="project" value="UniProtKB-KW"/>
</dbReference>
<dbReference type="InterPro" id="IPR017871">
    <property type="entry name" value="ABC_transporter-like_CS"/>
</dbReference>
<feature type="region of interest" description="Disordered" evidence="7">
    <location>
        <begin position="1"/>
        <end position="33"/>
    </location>
</feature>
<feature type="transmembrane region" description="Helical" evidence="8">
    <location>
        <begin position="293"/>
        <end position="318"/>
    </location>
</feature>
<name>A0ABT1Y0M8_9FIRM</name>
<reference evidence="11 12" key="1">
    <citation type="submission" date="2022-08" db="EMBL/GenBank/DDBJ databases">
        <title>Proteogenomics of the novel Dehalobacterium formicoaceticum strain EZ94 highlights a key role of methyltransferases during anaerobic dichloromethane degradation.</title>
        <authorList>
            <person name="Wasmund K."/>
        </authorList>
    </citation>
    <scope>NUCLEOTIDE SEQUENCE [LARGE SCALE GENOMIC DNA]</scope>
    <source>
        <strain evidence="11 12">EZ94</strain>
    </source>
</reference>
<keyword evidence="6 8" id="KW-0472">Membrane</keyword>
<accession>A0ABT1Y0M8</accession>
<keyword evidence="2 8" id="KW-0812">Transmembrane</keyword>
<evidence type="ECO:0000256" key="1">
    <source>
        <dbReference type="ARBA" id="ARBA00004651"/>
    </source>
</evidence>
<dbReference type="CDD" id="cd03254">
    <property type="entry name" value="ABCC_Glucan_exporter_like"/>
    <property type="match status" value="1"/>
</dbReference>
<dbReference type="PANTHER" id="PTHR43394:SF1">
    <property type="entry name" value="ATP-BINDING CASSETTE SUB-FAMILY B MEMBER 10, MITOCHONDRIAL"/>
    <property type="match status" value="1"/>
</dbReference>
<dbReference type="InterPro" id="IPR027417">
    <property type="entry name" value="P-loop_NTPase"/>
</dbReference>
<dbReference type="PANTHER" id="PTHR43394">
    <property type="entry name" value="ATP-DEPENDENT PERMEASE MDL1, MITOCHONDRIAL"/>
    <property type="match status" value="1"/>
</dbReference>
<feature type="transmembrane region" description="Helical" evidence="8">
    <location>
        <begin position="91"/>
        <end position="114"/>
    </location>
</feature>
<dbReference type="Gene3D" id="1.20.1560.10">
    <property type="entry name" value="ABC transporter type 1, transmembrane domain"/>
    <property type="match status" value="1"/>
</dbReference>
<dbReference type="InterPro" id="IPR011527">
    <property type="entry name" value="ABC1_TM_dom"/>
</dbReference>
<feature type="transmembrane region" description="Helical" evidence="8">
    <location>
        <begin position="173"/>
        <end position="193"/>
    </location>
</feature>
<evidence type="ECO:0000313" key="11">
    <source>
        <dbReference type="EMBL" id="MCR6544422.1"/>
    </source>
</evidence>
<dbReference type="Proteomes" id="UP001524944">
    <property type="component" value="Unassembled WGS sequence"/>
</dbReference>
<keyword evidence="4 11" id="KW-0067">ATP-binding</keyword>
<feature type="transmembrane region" description="Helical" evidence="8">
    <location>
        <begin position="52"/>
        <end position="71"/>
    </location>
</feature>
<dbReference type="InterPro" id="IPR003439">
    <property type="entry name" value="ABC_transporter-like_ATP-bd"/>
</dbReference>
<proteinExistence type="predicted"/>
<evidence type="ECO:0000256" key="2">
    <source>
        <dbReference type="ARBA" id="ARBA00022692"/>
    </source>
</evidence>
<organism evidence="11 12">
    <name type="scientific">Dehalobacterium formicoaceticum</name>
    <dbReference type="NCBI Taxonomy" id="51515"/>
    <lineage>
        <taxon>Bacteria</taxon>
        <taxon>Bacillati</taxon>
        <taxon>Bacillota</taxon>
        <taxon>Clostridia</taxon>
        <taxon>Eubacteriales</taxon>
        <taxon>Peptococcaceae</taxon>
        <taxon>Dehalobacterium</taxon>
    </lineage>
</organism>
<evidence type="ECO:0000256" key="8">
    <source>
        <dbReference type="SAM" id="Phobius"/>
    </source>
</evidence>
<dbReference type="PROSITE" id="PS50929">
    <property type="entry name" value="ABC_TM1F"/>
    <property type="match status" value="1"/>
</dbReference>
<dbReference type="Gene3D" id="3.40.50.300">
    <property type="entry name" value="P-loop containing nucleotide triphosphate hydrolases"/>
    <property type="match status" value="1"/>
</dbReference>
<dbReference type="InterPro" id="IPR036640">
    <property type="entry name" value="ABC1_TM_sf"/>
</dbReference>
<evidence type="ECO:0000256" key="4">
    <source>
        <dbReference type="ARBA" id="ARBA00022840"/>
    </source>
</evidence>
<evidence type="ECO:0000313" key="12">
    <source>
        <dbReference type="Proteomes" id="UP001524944"/>
    </source>
</evidence>